<organism evidence="4 5">
    <name type="scientific">Micromonospora andamanensis</name>
    <dbReference type="NCBI Taxonomy" id="1287068"/>
    <lineage>
        <taxon>Bacteria</taxon>
        <taxon>Bacillati</taxon>
        <taxon>Actinomycetota</taxon>
        <taxon>Actinomycetes</taxon>
        <taxon>Micromonosporales</taxon>
        <taxon>Micromonosporaceae</taxon>
        <taxon>Micromonospora</taxon>
    </lineage>
</organism>
<dbReference type="Gene3D" id="3.90.25.10">
    <property type="entry name" value="UDP-galactose 4-epimerase, domain 1"/>
    <property type="match status" value="1"/>
</dbReference>
<dbReference type="InterPro" id="IPR008030">
    <property type="entry name" value="NmrA-like"/>
</dbReference>
<comment type="caution">
    <text evidence="4">The sequence shown here is derived from an EMBL/GenBank/DDBJ whole genome shotgun (WGS) entry which is preliminary data.</text>
</comment>
<dbReference type="PANTHER" id="PTHR42748:SF7">
    <property type="entry name" value="NMRA LIKE REDOX SENSOR 1-RELATED"/>
    <property type="match status" value="1"/>
</dbReference>
<comment type="similarity">
    <text evidence="1">Belongs to the NmrA-type oxidoreductase family.</text>
</comment>
<keyword evidence="2" id="KW-0521">NADP</keyword>
<name>A0ABQ4I3S8_9ACTN</name>
<dbReference type="InterPro" id="IPR036291">
    <property type="entry name" value="NAD(P)-bd_dom_sf"/>
</dbReference>
<dbReference type="Gene3D" id="3.40.50.720">
    <property type="entry name" value="NAD(P)-binding Rossmann-like Domain"/>
    <property type="match status" value="1"/>
</dbReference>
<dbReference type="CDD" id="cd05251">
    <property type="entry name" value="NmrA_like_SDR_a"/>
    <property type="match status" value="1"/>
</dbReference>
<sequence>MSIDSAPVLVVGATGQQGGATARTLLAAGVPVRALVRDPATERAKTIEALGAELRAGDLDDCDSLTSAAQGARAVFSVQRPPMKDGGLDFPGEHRQGVNLIEAAIAAGVPQFVQTTVSAAGQHTEFPGWAEGRWAPMEPYYTAKAGIQDRVREAGFTHWTLLKPGFFMENLLPAAAYLFPRGVEGGLVTVLKPQTRLSLVAVEDIGRAAAATIAEPKRFDRVELELASDYLAMSEIAEILSRALGIELTAPDMTAEEAVAAGMPDWAIIGHELTEAVGQPARPEYARALGIPLTTFEEWANRHLRSAP</sequence>
<evidence type="ECO:0000313" key="4">
    <source>
        <dbReference type="EMBL" id="GIJ12522.1"/>
    </source>
</evidence>
<keyword evidence="5" id="KW-1185">Reference proteome</keyword>
<evidence type="ECO:0000256" key="1">
    <source>
        <dbReference type="ARBA" id="ARBA00006328"/>
    </source>
</evidence>
<evidence type="ECO:0000259" key="3">
    <source>
        <dbReference type="Pfam" id="PF05368"/>
    </source>
</evidence>
<dbReference type="InterPro" id="IPR051164">
    <property type="entry name" value="NmrA-like_oxidored"/>
</dbReference>
<proteinExistence type="inferred from homology"/>
<feature type="domain" description="NmrA-like" evidence="3">
    <location>
        <begin position="8"/>
        <end position="254"/>
    </location>
</feature>
<dbReference type="PANTHER" id="PTHR42748">
    <property type="entry name" value="NITROGEN METABOLITE REPRESSION PROTEIN NMRA FAMILY MEMBER"/>
    <property type="match status" value="1"/>
</dbReference>
<dbReference type="Proteomes" id="UP000647017">
    <property type="component" value="Unassembled WGS sequence"/>
</dbReference>
<dbReference type="RefSeq" id="WP_204014143.1">
    <property type="nucleotide sequence ID" value="NZ_BOOZ01000055.1"/>
</dbReference>
<gene>
    <name evidence="4" type="ORF">Van01_57360</name>
</gene>
<dbReference type="Pfam" id="PF05368">
    <property type="entry name" value="NmrA"/>
    <property type="match status" value="1"/>
</dbReference>
<protein>
    <recommendedName>
        <fullName evidence="3">NmrA-like domain-containing protein</fullName>
    </recommendedName>
</protein>
<dbReference type="SUPFAM" id="SSF51735">
    <property type="entry name" value="NAD(P)-binding Rossmann-fold domains"/>
    <property type="match status" value="1"/>
</dbReference>
<accession>A0ABQ4I3S8</accession>
<dbReference type="EMBL" id="BOOZ01000055">
    <property type="protein sequence ID" value="GIJ12522.1"/>
    <property type="molecule type" value="Genomic_DNA"/>
</dbReference>
<reference evidence="4 5" key="1">
    <citation type="submission" date="2021-01" db="EMBL/GenBank/DDBJ databases">
        <title>Whole genome shotgun sequence of Verrucosispora andamanensis NBRC 109075.</title>
        <authorList>
            <person name="Komaki H."/>
            <person name="Tamura T."/>
        </authorList>
    </citation>
    <scope>NUCLEOTIDE SEQUENCE [LARGE SCALE GENOMIC DNA]</scope>
    <source>
        <strain evidence="4 5">NBRC 109075</strain>
    </source>
</reference>
<evidence type="ECO:0000313" key="5">
    <source>
        <dbReference type="Proteomes" id="UP000647017"/>
    </source>
</evidence>
<evidence type="ECO:0000256" key="2">
    <source>
        <dbReference type="ARBA" id="ARBA00022857"/>
    </source>
</evidence>